<dbReference type="STRING" id="1121428.DESHY_60346"/>
<evidence type="ECO:0000313" key="9">
    <source>
        <dbReference type="Proteomes" id="UP000009315"/>
    </source>
</evidence>
<evidence type="ECO:0000259" key="7">
    <source>
        <dbReference type="Pfam" id="PF01052"/>
    </source>
</evidence>
<dbReference type="EMBL" id="CAOS01000013">
    <property type="protein sequence ID" value="CCO09174.1"/>
    <property type="molecule type" value="Genomic_DNA"/>
</dbReference>
<keyword evidence="5" id="KW-0283">Flagellar rotation</keyword>
<accession>K8E0N3</accession>
<keyword evidence="8" id="KW-0282">Flagellum</keyword>
<sequence>MMTEKEIEQFLSELQDTPGRGEAAVRKVRFSPLDSLARPGSAIKTGLAHIEDVKVTISAELGEKTMKFREVLNLDVGSVIDLEKSAGDAINVYINEEKTALGEIIVVNDNFAVRINKILPPKRLGERVNHGQ</sequence>
<reference evidence="8 9" key="1">
    <citation type="journal article" date="2013" name="Genome Announc.">
        <title>Genome Sequence of the Sulfate-Reducing Bacterium Desulfotomaculum hydrothermale Lam5(T).</title>
        <authorList>
            <person name="Amin O."/>
            <person name="Fardeau M.L."/>
            <person name="Valette O."/>
            <person name="Hirschler-Rea A."/>
            <person name="Barbe V."/>
            <person name="Medigue C."/>
            <person name="Vacherie B."/>
            <person name="Ollivier B."/>
            <person name="Bertin P.N."/>
            <person name="Dolla A."/>
        </authorList>
    </citation>
    <scope>NUCLEOTIDE SEQUENCE [LARGE SCALE GENOMIC DNA]</scope>
    <source>
        <strain evidence="9">Lam5 / DSM 18033</strain>
    </source>
</reference>
<comment type="subcellular location">
    <subcellularLocation>
        <location evidence="1">Cell membrane</location>
        <topology evidence="1">Peripheral membrane protein</topology>
        <orientation evidence="1">Cytoplasmic side</orientation>
    </subcellularLocation>
</comment>
<dbReference type="GO" id="GO:0071973">
    <property type="term" value="P:bacterial-type flagellum-dependent cell motility"/>
    <property type="evidence" value="ECO:0007669"/>
    <property type="project" value="InterPro"/>
</dbReference>
<dbReference type="Proteomes" id="UP000009315">
    <property type="component" value="Unassembled WGS sequence"/>
</dbReference>
<evidence type="ECO:0000256" key="5">
    <source>
        <dbReference type="ARBA" id="ARBA00022779"/>
    </source>
</evidence>
<keyword evidence="8" id="KW-0969">Cilium</keyword>
<evidence type="ECO:0000256" key="2">
    <source>
        <dbReference type="ARBA" id="ARBA00009226"/>
    </source>
</evidence>
<feature type="domain" description="Flagellar motor switch protein FliN-like C-terminal" evidence="7">
    <location>
        <begin position="49"/>
        <end position="119"/>
    </location>
</feature>
<dbReference type="OrthoDB" id="9773459at2"/>
<proteinExistence type="inferred from homology"/>
<dbReference type="PANTHER" id="PTHR43484">
    <property type="match status" value="1"/>
</dbReference>
<dbReference type="RefSeq" id="WP_008413040.1">
    <property type="nucleotide sequence ID" value="NZ_CAOS01000013.1"/>
</dbReference>
<evidence type="ECO:0000313" key="8">
    <source>
        <dbReference type="EMBL" id="CCO09174.1"/>
    </source>
</evidence>
<organism evidence="8 9">
    <name type="scientific">Desulforamulus hydrothermalis Lam5 = DSM 18033</name>
    <dbReference type="NCBI Taxonomy" id="1121428"/>
    <lineage>
        <taxon>Bacteria</taxon>
        <taxon>Bacillati</taxon>
        <taxon>Bacillota</taxon>
        <taxon>Clostridia</taxon>
        <taxon>Eubacteriales</taxon>
        <taxon>Peptococcaceae</taxon>
        <taxon>Desulforamulus</taxon>
    </lineage>
</organism>
<dbReference type="InterPro" id="IPR001543">
    <property type="entry name" value="FliN-like_C"/>
</dbReference>
<protein>
    <submittedName>
        <fullName evidence="8">Flagellar motor switch protein FliN</fullName>
    </submittedName>
</protein>
<name>K8E0N3_9FIRM</name>
<gene>
    <name evidence="8" type="primary">fliN</name>
    <name evidence="8" type="ORF">DESHY_60346</name>
</gene>
<keyword evidence="4" id="KW-0145">Chemotaxis</keyword>
<keyword evidence="9" id="KW-1185">Reference proteome</keyword>
<comment type="caution">
    <text evidence="8">The sequence shown here is derived from an EMBL/GenBank/DDBJ whole genome shotgun (WGS) entry which is preliminary data.</text>
</comment>
<dbReference type="GO" id="GO:0003774">
    <property type="term" value="F:cytoskeletal motor activity"/>
    <property type="evidence" value="ECO:0007669"/>
    <property type="project" value="InterPro"/>
</dbReference>
<evidence type="ECO:0000256" key="6">
    <source>
        <dbReference type="ARBA" id="ARBA00023136"/>
    </source>
</evidence>
<dbReference type="PANTHER" id="PTHR43484:SF1">
    <property type="entry name" value="FLAGELLAR MOTOR SWITCH PROTEIN FLIN"/>
    <property type="match status" value="1"/>
</dbReference>
<dbReference type="Gene3D" id="2.30.330.10">
    <property type="entry name" value="SpoA-like"/>
    <property type="match status" value="1"/>
</dbReference>
<keyword evidence="6" id="KW-0472">Membrane</keyword>
<keyword evidence="3" id="KW-1003">Cell membrane</keyword>
<dbReference type="InterPro" id="IPR051469">
    <property type="entry name" value="FliN/MopA/SpaO"/>
</dbReference>
<dbReference type="InterPro" id="IPR001172">
    <property type="entry name" value="FliN_T3SS_HrcQb"/>
</dbReference>
<evidence type="ECO:0000256" key="4">
    <source>
        <dbReference type="ARBA" id="ARBA00022500"/>
    </source>
</evidence>
<comment type="similarity">
    <text evidence="2">Belongs to the FliN/MopA/SpaO family.</text>
</comment>
<dbReference type="GO" id="GO:0006935">
    <property type="term" value="P:chemotaxis"/>
    <property type="evidence" value="ECO:0007669"/>
    <property type="project" value="UniProtKB-KW"/>
</dbReference>
<dbReference type="PRINTS" id="PR00956">
    <property type="entry name" value="FLGMOTORFLIN"/>
</dbReference>
<dbReference type="Pfam" id="PF01052">
    <property type="entry name" value="FliMN_C"/>
    <property type="match status" value="1"/>
</dbReference>
<dbReference type="SUPFAM" id="SSF101801">
    <property type="entry name" value="Surface presentation of antigens (SPOA)"/>
    <property type="match status" value="1"/>
</dbReference>
<dbReference type="GO" id="GO:0009425">
    <property type="term" value="C:bacterial-type flagellum basal body"/>
    <property type="evidence" value="ECO:0007669"/>
    <property type="project" value="InterPro"/>
</dbReference>
<evidence type="ECO:0000256" key="1">
    <source>
        <dbReference type="ARBA" id="ARBA00004413"/>
    </source>
</evidence>
<keyword evidence="8" id="KW-0966">Cell projection</keyword>
<dbReference type="GO" id="GO:0005886">
    <property type="term" value="C:plasma membrane"/>
    <property type="evidence" value="ECO:0007669"/>
    <property type="project" value="UniProtKB-SubCell"/>
</dbReference>
<dbReference type="InterPro" id="IPR036429">
    <property type="entry name" value="SpoA-like_sf"/>
</dbReference>
<dbReference type="eggNOG" id="COG1886">
    <property type="taxonomic scope" value="Bacteria"/>
</dbReference>
<evidence type="ECO:0000256" key="3">
    <source>
        <dbReference type="ARBA" id="ARBA00022475"/>
    </source>
</evidence>
<dbReference type="AlphaFoldDB" id="K8E0N3"/>